<proteinExistence type="predicted"/>
<comment type="caution">
    <text evidence="1">The sequence shown here is derived from an EMBL/GenBank/DDBJ whole genome shotgun (WGS) entry which is preliminary data.</text>
</comment>
<sequence length="74" mass="8313">MAFPLPRLIFPTKTSRRENFPLNKPREKALAKIGKHGLITLGKNGSENLIGGKEKKEEEISENGGKLFFYLQGK</sequence>
<gene>
    <name evidence="1" type="ORF">CGSHi3655_09781</name>
</gene>
<protein>
    <submittedName>
        <fullName evidence="1">Uncharacterized protein</fullName>
    </submittedName>
</protein>
<organism evidence="1 2">
    <name type="scientific">Haemophilus influenzae (strain NTHi 3655)</name>
    <dbReference type="NCBI Taxonomy" id="375177"/>
    <lineage>
        <taxon>Bacteria</taxon>
        <taxon>Pseudomonadati</taxon>
        <taxon>Pseudomonadota</taxon>
        <taxon>Gammaproteobacteria</taxon>
        <taxon>Pasteurellales</taxon>
        <taxon>Pasteurellaceae</taxon>
        <taxon>Haemophilus</taxon>
    </lineage>
</organism>
<name>A0A0H3PF16_HAEI3</name>
<feature type="non-terminal residue" evidence="1">
    <location>
        <position position="74"/>
    </location>
</feature>
<dbReference type="Proteomes" id="UP000003185">
    <property type="component" value="Unassembled WGS sequence"/>
</dbReference>
<accession>A0A0H3PF16</accession>
<dbReference type="AlphaFoldDB" id="A0A0H3PF16"/>
<dbReference type="EMBL" id="AAZF01000003">
    <property type="protein sequence ID" value="EDJ93209.1"/>
    <property type="molecule type" value="Genomic_DNA"/>
</dbReference>
<evidence type="ECO:0000313" key="1">
    <source>
        <dbReference type="EMBL" id="EDJ93209.1"/>
    </source>
</evidence>
<evidence type="ECO:0000313" key="2">
    <source>
        <dbReference type="Proteomes" id="UP000003185"/>
    </source>
</evidence>
<reference evidence="1 2" key="1">
    <citation type="journal article" date="2007" name="Genome Biol.">
        <title>Characterization and modeling of the Haemophilus influenzae core and supragenomes based on the complete genomic sequences of Rd and 12 clinical nontypeable strains.</title>
        <authorList>
            <person name="Hogg J.S."/>
            <person name="Hu F.Z."/>
            <person name="Janto B."/>
            <person name="Boissy R."/>
            <person name="Hayes J."/>
            <person name="Keefe R."/>
            <person name="Post J.C."/>
            <person name="Ehrlich G.D."/>
        </authorList>
    </citation>
    <scope>NUCLEOTIDE SEQUENCE [LARGE SCALE GENOMIC DNA]</scope>
    <source>
        <strain evidence="2">NTHi 3655</strain>
    </source>
</reference>